<dbReference type="AlphaFoldDB" id="A0A1I3W6W1"/>
<reference evidence="1 2" key="1">
    <citation type="submission" date="2016-10" db="EMBL/GenBank/DDBJ databases">
        <authorList>
            <person name="de Groot N.N."/>
        </authorList>
    </citation>
    <scope>NUCLEOTIDE SEQUENCE [LARGE SCALE GENOMIC DNA]</scope>
    <source>
        <strain evidence="1 2">NE2</strain>
    </source>
</reference>
<evidence type="ECO:0000313" key="1">
    <source>
        <dbReference type="EMBL" id="SFK03328.1"/>
    </source>
</evidence>
<dbReference type="RefSeq" id="WP_139223474.1">
    <property type="nucleotide sequence ID" value="NZ_FOSN01000001.1"/>
</dbReference>
<keyword evidence="2" id="KW-1185">Reference proteome</keyword>
<evidence type="ECO:0000313" key="2">
    <source>
        <dbReference type="Proteomes" id="UP000198755"/>
    </source>
</evidence>
<name>A0A1I3W6W1_9HYPH</name>
<sequence>MVKIYDDPPAWFLKKDYSYLGGLDAAGGLDELERCLHLENEGAKRKAGEPTFEQERESLFGGKIPDGIIPRYVGPPAVRAIDKTDPESLGPLASHILTLQICLASNDADIMAGVERELSRAREQYPSVVRKPGPQVLNARIDKAQFDLWQNRKIIEISELYDWASREGRALSSADLGRWLFAQNYSDPNNTVCKALETRKHAFKMIPALWAQVNVTANSA</sequence>
<protein>
    <submittedName>
        <fullName evidence="1">Uncharacterized protein</fullName>
    </submittedName>
</protein>
<gene>
    <name evidence="1" type="ORF">SAMN05444581_101396</name>
</gene>
<proteinExistence type="predicted"/>
<accession>A0A1I3W6W1</accession>
<organism evidence="1 2">
    <name type="scientific">Methylocapsa palsarum</name>
    <dbReference type="NCBI Taxonomy" id="1612308"/>
    <lineage>
        <taxon>Bacteria</taxon>
        <taxon>Pseudomonadati</taxon>
        <taxon>Pseudomonadota</taxon>
        <taxon>Alphaproteobacteria</taxon>
        <taxon>Hyphomicrobiales</taxon>
        <taxon>Beijerinckiaceae</taxon>
        <taxon>Methylocapsa</taxon>
    </lineage>
</organism>
<dbReference type="Proteomes" id="UP000198755">
    <property type="component" value="Unassembled WGS sequence"/>
</dbReference>
<dbReference type="STRING" id="1612308.SAMN05444581_101396"/>
<dbReference type="EMBL" id="FOSN01000001">
    <property type="protein sequence ID" value="SFK03328.1"/>
    <property type="molecule type" value="Genomic_DNA"/>
</dbReference>